<accession>A0A9Q1GK55</accession>
<sequence>MSKKVVLHVYRGGGFPRMPHLLNSEGDISEFECDAEKLSVDNIRDNIVPLGYSKRNIKAIYLSKPNLGFEESLVAINSDIEVNELCLLSSILEYVCLYVKHNNETKSDSDDSDAMVDDDLNEYGFERGMRRISSDWLARTYREKFRLQPNLRLKELQDIMEKKQNYKPLMSTCVKTRVKALASILGDYSQ</sequence>
<evidence type="ECO:0000313" key="1">
    <source>
        <dbReference type="EMBL" id="KAJ8420699.1"/>
    </source>
</evidence>
<protein>
    <submittedName>
        <fullName evidence="1">Uncharacterized protein</fullName>
    </submittedName>
</protein>
<name>A0A9Q1GK55_9CARY</name>
<dbReference type="AlphaFoldDB" id="A0A9Q1GK55"/>
<organism evidence="1 2">
    <name type="scientific">Carnegiea gigantea</name>
    <dbReference type="NCBI Taxonomy" id="171969"/>
    <lineage>
        <taxon>Eukaryota</taxon>
        <taxon>Viridiplantae</taxon>
        <taxon>Streptophyta</taxon>
        <taxon>Embryophyta</taxon>
        <taxon>Tracheophyta</taxon>
        <taxon>Spermatophyta</taxon>
        <taxon>Magnoliopsida</taxon>
        <taxon>eudicotyledons</taxon>
        <taxon>Gunneridae</taxon>
        <taxon>Pentapetalae</taxon>
        <taxon>Caryophyllales</taxon>
        <taxon>Cactineae</taxon>
        <taxon>Cactaceae</taxon>
        <taxon>Cactoideae</taxon>
        <taxon>Echinocereeae</taxon>
        <taxon>Carnegiea</taxon>
    </lineage>
</organism>
<reference evidence="1" key="1">
    <citation type="submission" date="2022-04" db="EMBL/GenBank/DDBJ databases">
        <title>Carnegiea gigantea Genome sequencing and assembly v2.</title>
        <authorList>
            <person name="Copetti D."/>
            <person name="Sanderson M.J."/>
            <person name="Burquez A."/>
            <person name="Wojciechowski M.F."/>
        </authorList>
    </citation>
    <scope>NUCLEOTIDE SEQUENCE</scope>
    <source>
        <strain evidence="1">SGP5-SGP5p</strain>
        <tissue evidence="1">Aerial part</tissue>
    </source>
</reference>
<proteinExistence type="predicted"/>
<keyword evidence="2" id="KW-1185">Reference proteome</keyword>
<dbReference type="EMBL" id="JAKOGI010003210">
    <property type="protein sequence ID" value="KAJ8420699.1"/>
    <property type="molecule type" value="Genomic_DNA"/>
</dbReference>
<dbReference type="OrthoDB" id="1838885at2759"/>
<comment type="caution">
    <text evidence="1">The sequence shown here is derived from an EMBL/GenBank/DDBJ whole genome shotgun (WGS) entry which is preliminary data.</text>
</comment>
<dbReference type="Proteomes" id="UP001153076">
    <property type="component" value="Unassembled WGS sequence"/>
</dbReference>
<evidence type="ECO:0000313" key="2">
    <source>
        <dbReference type="Proteomes" id="UP001153076"/>
    </source>
</evidence>
<gene>
    <name evidence="1" type="ORF">Cgig2_011133</name>
</gene>